<name>A0ABM8GRE3_9MICO</name>
<feature type="region of interest" description="Disordered" evidence="1">
    <location>
        <begin position="50"/>
        <end position="76"/>
    </location>
</feature>
<evidence type="ECO:0000256" key="1">
    <source>
        <dbReference type="SAM" id="MobiDB-lite"/>
    </source>
</evidence>
<accession>A0ABM8GRE3</accession>
<feature type="region of interest" description="Disordered" evidence="1">
    <location>
        <begin position="1"/>
        <end position="29"/>
    </location>
</feature>
<gene>
    <name evidence="2" type="ORF">GCM10025867_31140</name>
</gene>
<feature type="compositionally biased region" description="Basic and acidic residues" evidence="1">
    <location>
        <begin position="1"/>
        <end position="14"/>
    </location>
</feature>
<evidence type="ECO:0000313" key="3">
    <source>
        <dbReference type="Proteomes" id="UP001321486"/>
    </source>
</evidence>
<organism evidence="2 3">
    <name type="scientific">Frondihabitans sucicola</name>
    <dbReference type="NCBI Taxonomy" id="1268041"/>
    <lineage>
        <taxon>Bacteria</taxon>
        <taxon>Bacillati</taxon>
        <taxon>Actinomycetota</taxon>
        <taxon>Actinomycetes</taxon>
        <taxon>Micrococcales</taxon>
        <taxon>Microbacteriaceae</taxon>
        <taxon>Frondihabitans</taxon>
    </lineage>
</organism>
<feature type="compositionally biased region" description="Gly residues" evidence="1">
    <location>
        <begin position="65"/>
        <end position="76"/>
    </location>
</feature>
<sequence>MRSRRGSEPSRGEIAESFGKIGDRAAQDGVGVAHRRLPVAPDQVRPGHAVRVEEDDEFGTVAKGSLGGGIAPRGQP</sequence>
<reference evidence="3" key="1">
    <citation type="journal article" date="2019" name="Int. J. Syst. Evol. Microbiol.">
        <title>The Global Catalogue of Microorganisms (GCM) 10K type strain sequencing project: providing services to taxonomists for standard genome sequencing and annotation.</title>
        <authorList>
            <consortium name="The Broad Institute Genomics Platform"/>
            <consortium name="The Broad Institute Genome Sequencing Center for Infectious Disease"/>
            <person name="Wu L."/>
            <person name="Ma J."/>
        </authorList>
    </citation>
    <scope>NUCLEOTIDE SEQUENCE [LARGE SCALE GENOMIC DNA]</scope>
    <source>
        <strain evidence="3">NBRC 108728</strain>
    </source>
</reference>
<dbReference type="Proteomes" id="UP001321486">
    <property type="component" value="Chromosome"/>
</dbReference>
<proteinExistence type="predicted"/>
<dbReference type="EMBL" id="AP027732">
    <property type="protein sequence ID" value="BDZ50873.1"/>
    <property type="molecule type" value="Genomic_DNA"/>
</dbReference>
<evidence type="ECO:0000313" key="2">
    <source>
        <dbReference type="EMBL" id="BDZ50873.1"/>
    </source>
</evidence>
<keyword evidence="3" id="KW-1185">Reference proteome</keyword>
<protein>
    <submittedName>
        <fullName evidence="2">Uncharacterized protein</fullName>
    </submittedName>
</protein>